<reference evidence="1 2" key="1">
    <citation type="submission" date="2015-01" db="EMBL/GenBank/DDBJ databases">
        <title>Evolution of Trichinella species and genotypes.</title>
        <authorList>
            <person name="Korhonen P.K."/>
            <person name="Edoardo P."/>
            <person name="Giuseppe L.R."/>
            <person name="Gasser R.B."/>
        </authorList>
    </citation>
    <scope>NUCLEOTIDE SEQUENCE [LARGE SCALE GENOMIC DNA]</scope>
    <source>
        <strain evidence="1">ISS3</strain>
    </source>
</reference>
<gene>
    <name evidence="1" type="ORF">T01_15002</name>
</gene>
<dbReference type="Proteomes" id="UP000054776">
    <property type="component" value="Unassembled WGS sequence"/>
</dbReference>
<accession>A0A0V1BGH3</accession>
<organism evidence="1 2">
    <name type="scientific">Trichinella spiralis</name>
    <name type="common">Trichina worm</name>
    <dbReference type="NCBI Taxonomy" id="6334"/>
    <lineage>
        <taxon>Eukaryota</taxon>
        <taxon>Metazoa</taxon>
        <taxon>Ecdysozoa</taxon>
        <taxon>Nematoda</taxon>
        <taxon>Enoplea</taxon>
        <taxon>Dorylaimia</taxon>
        <taxon>Trichinellida</taxon>
        <taxon>Trichinellidae</taxon>
        <taxon>Trichinella</taxon>
    </lineage>
</organism>
<keyword evidence="2" id="KW-1185">Reference proteome</keyword>
<name>A0A0V1BGH3_TRISP</name>
<evidence type="ECO:0000313" key="2">
    <source>
        <dbReference type="Proteomes" id="UP000054776"/>
    </source>
</evidence>
<dbReference type="AlphaFoldDB" id="A0A0V1BGH3"/>
<dbReference type="InParanoid" id="A0A0V1BGH3"/>
<protein>
    <submittedName>
        <fullName evidence="1">Uncharacterized protein</fullName>
    </submittedName>
</protein>
<evidence type="ECO:0000313" key="1">
    <source>
        <dbReference type="EMBL" id="KRY36058.1"/>
    </source>
</evidence>
<comment type="caution">
    <text evidence="1">The sequence shown here is derived from an EMBL/GenBank/DDBJ whole genome shotgun (WGS) entry which is preliminary data.</text>
</comment>
<sequence>MSVILHKLVNVLFSSHADLVISKLFCNHQLISFSQFLKEQKWNNQPTDAQLISFFCQKHMLQILTGDVDKAKNIGKPTNGDSEIYALLRIENSILQPKFHRHSVIRCMDMAMIQQRKVEKNIHTYINFIIDKHDQEIEACDEL</sequence>
<dbReference type="OrthoDB" id="10625983at2759"/>
<dbReference type="EMBL" id="JYDH01000047">
    <property type="protein sequence ID" value="KRY36058.1"/>
    <property type="molecule type" value="Genomic_DNA"/>
</dbReference>
<proteinExistence type="predicted"/>